<dbReference type="Gene3D" id="2.60.40.10">
    <property type="entry name" value="Immunoglobulins"/>
    <property type="match status" value="1"/>
</dbReference>
<keyword evidence="6" id="KW-1133">Transmembrane helix</keyword>
<keyword evidence="12" id="KW-1185">Reference proteome</keyword>
<evidence type="ECO:0000256" key="10">
    <source>
        <dbReference type="RuleBase" id="RU004439"/>
    </source>
</evidence>
<dbReference type="InterPro" id="IPR013783">
    <property type="entry name" value="Ig-like_fold"/>
</dbReference>
<keyword evidence="5" id="KW-0391">Immunity</keyword>
<evidence type="ECO:0000256" key="4">
    <source>
        <dbReference type="ARBA" id="ARBA00022729"/>
    </source>
</evidence>
<dbReference type="InterPro" id="IPR007110">
    <property type="entry name" value="Ig-like_dom"/>
</dbReference>
<dbReference type="InterPro" id="IPR037055">
    <property type="entry name" value="MHC_I-like_Ag-recog_sf"/>
</dbReference>
<keyword evidence="4" id="KW-0732">Signal</keyword>
<dbReference type="SMART" id="SM00407">
    <property type="entry name" value="IGc1"/>
    <property type="match status" value="1"/>
</dbReference>
<dbReference type="InterPro" id="IPR050208">
    <property type="entry name" value="MHC_class-I_related"/>
</dbReference>
<comment type="similarity">
    <text evidence="10">Belongs to the MHC class I family.</text>
</comment>
<dbReference type="PRINTS" id="PR01638">
    <property type="entry name" value="MHCCLASSI"/>
</dbReference>
<proteinExistence type="inferred from homology"/>
<dbReference type="PROSITE" id="PS50835">
    <property type="entry name" value="IG_LIKE"/>
    <property type="match status" value="1"/>
</dbReference>
<dbReference type="Proteomes" id="UP001652622">
    <property type="component" value="Unplaced"/>
</dbReference>
<dbReference type="GeneID" id="132712333"/>
<organism evidence="12 13">
    <name type="scientific">Pantherophis guttatus</name>
    <name type="common">Corn snake</name>
    <name type="synonym">Elaphe guttata</name>
    <dbReference type="NCBI Taxonomy" id="94885"/>
    <lineage>
        <taxon>Eukaryota</taxon>
        <taxon>Metazoa</taxon>
        <taxon>Chordata</taxon>
        <taxon>Craniata</taxon>
        <taxon>Vertebrata</taxon>
        <taxon>Euteleostomi</taxon>
        <taxon>Lepidosauria</taxon>
        <taxon>Squamata</taxon>
        <taxon>Bifurcata</taxon>
        <taxon>Unidentata</taxon>
        <taxon>Episquamata</taxon>
        <taxon>Toxicofera</taxon>
        <taxon>Serpentes</taxon>
        <taxon>Colubroidea</taxon>
        <taxon>Colubridae</taxon>
        <taxon>Colubrinae</taxon>
        <taxon>Pantherophis</taxon>
    </lineage>
</organism>
<dbReference type="Pfam" id="PF00129">
    <property type="entry name" value="MHC_I"/>
    <property type="match status" value="1"/>
</dbReference>
<evidence type="ECO:0000256" key="3">
    <source>
        <dbReference type="ARBA" id="ARBA00022692"/>
    </source>
</evidence>
<evidence type="ECO:0000256" key="7">
    <source>
        <dbReference type="ARBA" id="ARBA00023136"/>
    </source>
</evidence>
<evidence type="ECO:0000256" key="2">
    <source>
        <dbReference type="ARBA" id="ARBA00022451"/>
    </source>
</evidence>
<reference evidence="13" key="1">
    <citation type="submission" date="2025-08" db="UniProtKB">
        <authorList>
            <consortium name="RefSeq"/>
        </authorList>
    </citation>
    <scope>IDENTIFICATION</scope>
    <source>
        <tissue evidence="13">Blood</tissue>
    </source>
</reference>
<dbReference type="SUPFAM" id="SSF48726">
    <property type="entry name" value="Immunoglobulin"/>
    <property type="match status" value="1"/>
</dbReference>
<dbReference type="RefSeq" id="XP_060549364.1">
    <property type="nucleotide sequence ID" value="XM_060693381.1"/>
</dbReference>
<evidence type="ECO:0000313" key="12">
    <source>
        <dbReference type="Proteomes" id="UP001652622"/>
    </source>
</evidence>
<dbReference type="InterPro" id="IPR011162">
    <property type="entry name" value="MHC_I/II-like_Ag-recog"/>
</dbReference>
<dbReference type="PANTHER" id="PTHR16675">
    <property type="entry name" value="MHC CLASS I-RELATED"/>
    <property type="match status" value="1"/>
</dbReference>
<comment type="subcellular location">
    <subcellularLocation>
        <location evidence="1">Membrane</location>
        <topology evidence="1">Single-pass type I membrane protein</topology>
    </subcellularLocation>
</comment>
<evidence type="ECO:0000313" key="13">
    <source>
        <dbReference type="RefSeq" id="XP_060549364.1"/>
    </source>
</evidence>
<sequence length="356" mass="41436">MKKAQRMERQHRCSSLELLRRAAFNNFMEVGCSGRGVKLGRWFFQGLEALEESIEGTILAKLFVGDQQAELEGSLTHSLCYFYLQLSEPSQGPPQSFIRGYLDDQPIARFDSLTRKTEPLVPWMEGVENQTFLAPEWVFRTDQEKLSKQDHHAGGLHIWQAILGCELRENGSKGGFLHYGSNRWDFISFKNKTHRLGAAQPQVENVKLKWKEDPGWSEKVKVFLEESCIEGLQRYLSYGKEALQRPEPPAGKVTRKMVNNSLEILICQAYGFYPKEIQATWWRKREVWKYETLRRNVAPNSDGTYYVWLSTEINPKERSHFRCHLEHKGLQKPLVLAWKEETDLFHGRLIYMVHGI</sequence>
<evidence type="ECO:0000256" key="6">
    <source>
        <dbReference type="ARBA" id="ARBA00022989"/>
    </source>
</evidence>
<evidence type="ECO:0000256" key="8">
    <source>
        <dbReference type="ARBA" id="ARBA00023157"/>
    </source>
</evidence>
<dbReference type="SUPFAM" id="SSF54452">
    <property type="entry name" value="MHC antigen-recognition domain"/>
    <property type="match status" value="1"/>
</dbReference>
<dbReference type="InterPro" id="IPR011161">
    <property type="entry name" value="MHC_I-like_Ag-recog"/>
</dbReference>
<keyword evidence="8" id="KW-1015">Disulfide bond</keyword>
<dbReference type="Gene3D" id="3.30.500.10">
    <property type="entry name" value="MHC class I-like antigen recognition-like"/>
    <property type="match status" value="1"/>
</dbReference>
<evidence type="ECO:0000259" key="11">
    <source>
        <dbReference type="PROSITE" id="PS50835"/>
    </source>
</evidence>
<accession>A0ABM3ZLW4</accession>
<evidence type="ECO:0000256" key="1">
    <source>
        <dbReference type="ARBA" id="ARBA00004479"/>
    </source>
</evidence>
<dbReference type="Pfam" id="PF07654">
    <property type="entry name" value="C1-set"/>
    <property type="match status" value="1"/>
</dbReference>
<dbReference type="InterPro" id="IPR003597">
    <property type="entry name" value="Ig_C1-set"/>
</dbReference>
<name>A0ABM3ZLW4_PANGU</name>
<keyword evidence="3" id="KW-0812">Transmembrane</keyword>
<dbReference type="InterPro" id="IPR036179">
    <property type="entry name" value="Ig-like_dom_sf"/>
</dbReference>
<dbReference type="PANTHER" id="PTHR16675:SF242">
    <property type="entry name" value="MAJOR HISTOCOMPATIBILITY COMPLEX CLASS I-RELATED GENE PROTEIN"/>
    <property type="match status" value="1"/>
</dbReference>
<evidence type="ECO:0000256" key="5">
    <source>
        <dbReference type="ARBA" id="ARBA00022859"/>
    </source>
</evidence>
<feature type="domain" description="Ig-like" evidence="11">
    <location>
        <begin position="248"/>
        <end position="337"/>
    </location>
</feature>
<keyword evidence="2" id="KW-0490">MHC I</keyword>
<dbReference type="InterPro" id="IPR001039">
    <property type="entry name" value="MHC_I_a_a1/a2"/>
</dbReference>
<keyword evidence="9" id="KW-0325">Glycoprotein</keyword>
<gene>
    <name evidence="13" type="primary">LOC132712333</name>
</gene>
<protein>
    <submittedName>
        <fullName evidence="13">Major histocompatibility complex class I-related gene protein-like</fullName>
    </submittedName>
</protein>
<evidence type="ECO:0000256" key="9">
    <source>
        <dbReference type="ARBA" id="ARBA00023180"/>
    </source>
</evidence>
<keyword evidence="7" id="KW-0472">Membrane</keyword>